<evidence type="ECO:0000256" key="1">
    <source>
        <dbReference type="SAM" id="MobiDB-lite"/>
    </source>
</evidence>
<name>A0A4Y2K435_ARAVE</name>
<evidence type="ECO:0000313" key="3">
    <source>
        <dbReference type="Proteomes" id="UP000499080"/>
    </source>
</evidence>
<proteinExistence type="predicted"/>
<gene>
    <name evidence="2" type="ORF">AVEN_103133_1</name>
</gene>
<dbReference type="AlphaFoldDB" id="A0A4Y2K435"/>
<organism evidence="2 3">
    <name type="scientific">Araneus ventricosus</name>
    <name type="common">Orbweaver spider</name>
    <name type="synonym">Epeira ventricosa</name>
    <dbReference type="NCBI Taxonomy" id="182803"/>
    <lineage>
        <taxon>Eukaryota</taxon>
        <taxon>Metazoa</taxon>
        <taxon>Ecdysozoa</taxon>
        <taxon>Arthropoda</taxon>
        <taxon>Chelicerata</taxon>
        <taxon>Arachnida</taxon>
        <taxon>Araneae</taxon>
        <taxon>Araneomorphae</taxon>
        <taxon>Entelegynae</taxon>
        <taxon>Araneoidea</taxon>
        <taxon>Araneidae</taxon>
        <taxon>Araneus</taxon>
    </lineage>
</organism>
<dbReference type="Proteomes" id="UP000499080">
    <property type="component" value="Unassembled WGS sequence"/>
</dbReference>
<dbReference type="EMBL" id="BGPR01004155">
    <property type="protein sequence ID" value="GBM96575.1"/>
    <property type="molecule type" value="Genomic_DNA"/>
</dbReference>
<accession>A0A4Y2K435</accession>
<feature type="region of interest" description="Disordered" evidence="1">
    <location>
        <begin position="94"/>
        <end position="114"/>
    </location>
</feature>
<feature type="region of interest" description="Disordered" evidence="1">
    <location>
        <begin position="20"/>
        <end position="40"/>
    </location>
</feature>
<reference evidence="2 3" key="1">
    <citation type="journal article" date="2019" name="Sci. Rep.">
        <title>Orb-weaving spider Araneus ventricosus genome elucidates the spidroin gene catalogue.</title>
        <authorList>
            <person name="Kono N."/>
            <person name="Nakamura H."/>
            <person name="Ohtoshi R."/>
            <person name="Moran D.A.P."/>
            <person name="Shinohara A."/>
            <person name="Yoshida Y."/>
            <person name="Fujiwara M."/>
            <person name="Mori M."/>
            <person name="Tomita M."/>
            <person name="Arakawa K."/>
        </authorList>
    </citation>
    <scope>NUCLEOTIDE SEQUENCE [LARGE SCALE GENOMIC DNA]</scope>
</reference>
<evidence type="ECO:0000313" key="2">
    <source>
        <dbReference type="EMBL" id="GBM96575.1"/>
    </source>
</evidence>
<feature type="compositionally biased region" description="Basic residues" evidence="1">
    <location>
        <begin position="99"/>
        <end position="114"/>
    </location>
</feature>
<comment type="caution">
    <text evidence="2">The sequence shown here is derived from an EMBL/GenBank/DDBJ whole genome shotgun (WGS) entry which is preliminary data.</text>
</comment>
<sequence length="114" mass="13265">MKRTHSPNFRARASLRSSCWGDSRPFRPVTRPSTPSGGRYATPVGRRFIPFVCFNVQQGQYAMDLQWNWVSNLETSASTSTPYHYAYSHSNKVPDYDRRKLKKNHAQKKTRRAK</sequence>
<protein>
    <submittedName>
        <fullName evidence="2">Uncharacterized protein</fullName>
    </submittedName>
</protein>
<keyword evidence="3" id="KW-1185">Reference proteome</keyword>